<evidence type="ECO:0000313" key="2">
    <source>
        <dbReference type="EMBL" id="BAB60354.1"/>
    </source>
</evidence>
<dbReference type="Proteomes" id="UP000001017">
    <property type="component" value="Chromosome"/>
</dbReference>
<dbReference type="SUPFAM" id="SSF46785">
    <property type="entry name" value="Winged helix' DNA-binding domain"/>
    <property type="match status" value="1"/>
</dbReference>
<evidence type="ECO:0000313" key="3">
    <source>
        <dbReference type="Proteomes" id="UP000001017"/>
    </source>
</evidence>
<name>Q979E9_THEVO</name>
<proteinExistence type="predicted"/>
<feature type="domain" description="ArnR1-like winged helix-turn-helix" evidence="1">
    <location>
        <begin position="148"/>
        <end position="227"/>
    </location>
</feature>
<sequence length="232" mass="26699">MSKEGEKNLEPIYNKSINFQGKFRIASNVRIKGLSGNEHFFDFAIINEDGTTIPIMIAKDTLDSALLKEFEKKSLDVQSRIKIVVLHYGPAILQELNELMWDGNIIVFIPNTLFNSYDDSLLSLDENRPIKENDSTRYKDNLSLLKKKRTRLAMVLEMLSYLKDAEGGLPLTRLFFRCNLNYKKGEEIVKGLLDSGMVKIKNGRRQKNVMITPLGENFLRNYSKLHSELHKI</sequence>
<dbReference type="eggNOG" id="arCOG01063">
    <property type="taxonomic scope" value="Archaea"/>
</dbReference>
<dbReference type="AlphaFoldDB" id="Q979E9"/>
<organism evidence="2 3">
    <name type="scientific">Thermoplasma volcanium (strain ATCC 51530 / DSM 4299 / JCM 9571 / NBRC 15438 / GSS1)</name>
    <dbReference type="NCBI Taxonomy" id="273116"/>
    <lineage>
        <taxon>Archaea</taxon>
        <taxon>Methanobacteriati</taxon>
        <taxon>Thermoplasmatota</taxon>
        <taxon>Thermoplasmata</taxon>
        <taxon>Thermoplasmatales</taxon>
        <taxon>Thermoplasmataceae</taxon>
        <taxon>Thermoplasma</taxon>
    </lineage>
</organism>
<dbReference type="InterPro" id="IPR036390">
    <property type="entry name" value="WH_DNA-bd_sf"/>
</dbReference>
<protein>
    <recommendedName>
        <fullName evidence="1">ArnR1-like winged helix-turn-helix domain-containing protein</fullName>
    </recommendedName>
</protein>
<dbReference type="HOGENOM" id="CLU_1207666_0_0_2"/>
<keyword evidence="3" id="KW-1185">Reference proteome</keyword>
<dbReference type="RefSeq" id="WP_010917444.1">
    <property type="nucleotide sequence ID" value="NC_002689.2"/>
</dbReference>
<dbReference type="InterPro" id="IPR036388">
    <property type="entry name" value="WH-like_DNA-bd_sf"/>
</dbReference>
<reference evidence="2 3" key="1">
    <citation type="journal article" date="1999" name="Proc. Jpn. Acad.">
        <title>Determination of the complete genomic DNA sequence of Thermoplasma volvanium GSS1.</title>
        <authorList>
            <person name="Kawashima T."/>
            <person name="Yamamoto Y."/>
            <person name="Aramaki H."/>
            <person name="Nunoshiba T."/>
            <person name="Kawamoto T."/>
            <person name="Watanabe K."/>
            <person name="Yamazaki M."/>
            <person name="Kanehori K."/>
            <person name="Amano N."/>
            <person name="Ohya Y."/>
            <person name="Makino K."/>
            <person name="Suzuki M."/>
        </authorList>
    </citation>
    <scope>NUCLEOTIDE SEQUENCE [LARGE SCALE GENOMIC DNA]</scope>
    <source>
        <strain evidence="3">ATCC 51530 / DSM 4299 / JCM 9571 / NBRC 15438 / GSS1</strain>
    </source>
</reference>
<dbReference type="Gene3D" id="1.10.10.10">
    <property type="entry name" value="Winged helix-like DNA-binding domain superfamily/Winged helix DNA-binding domain"/>
    <property type="match status" value="1"/>
</dbReference>
<dbReference type="GeneID" id="1441326"/>
<accession>Q979E9</accession>
<evidence type="ECO:0000259" key="1">
    <source>
        <dbReference type="Pfam" id="PF14947"/>
    </source>
</evidence>
<dbReference type="STRING" id="273116.gene:9382015"/>
<dbReference type="PaxDb" id="273116-14325450"/>
<reference evidence="2 3" key="2">
    <citation type="journal article" date="2000" name="Proc. Natl. Acad. Sci. U.S.A.">
        <title>Archaeal adaptation to higher temperatures revealed by genomic sequence of Thermoplasma volcanium.</title>
        <authorList>
            <person name="Kawashima T."/>
            <person name="Amano N."/>
            <person name="Koike H."/>
            <person name="Makino S."/>
            <person name="Higuchi S."/>
            <person name="Kawashima-Ohya Y."/>
            <person name="Watanabe K."/>
            <person name="Yamazaki M."/>
            <person name="Kanehori K."/>
            <person name="Kawamoto T."/>
            <person name="Nunoshiba T."/>
            <person name="Yamamoto Y."/>
            <person name="Aramaki H."/>
            <person name="Makino K."/>
            <person name="Suzuki M."/>
        </authorList>
    </citation>
    <scope>NUCLEOTIDE SEQUENCE [LARGE SCALE GENOMIC DNA]</scope>
    <source>
        <strain evidence="3">ATCC 51530 / DSM 4299 / JCM 9571 / NBRC 15438 / GSS1</strain>
    </source>
</reference>
<gene>
    <name evidence="2" type="ORF">TVG1244633</name>
</gene>
<dbReference type="InterPro" id="IPR038723">
    <property type="entry name" value="ArnR1-like_HTH"/>
</dbReference>
<dbReference type="KEGG" id="tvo:TVG1244633"/>
<dbReference type="Pfam" id="PF14947">
    <property type="entry name" value="HTH_45"/>
    <property type="match status" value="1"/>
</dbReference>
<dbReference type="EMBL" id="BA000011">
    <property type="protein sequence ID" value="BAB60354.1"/>
    <property type="molecule type" value="Genomic_DNA"/>
</dbReference>